<sequence length="306" mass="32740">MTTTAISLLGVPTDIGAGARGASMGPEALRVAGLQAVLESHGLAVEDRGNLQGPGNPWQPPVAGYRHLPEVLAWNTALHDAVLAELRRERLPIVLGGDHCLGLGSISAVARHCRETGRTLRVLWLDAHADFNTAELTPSGNIHGMPVACLCGYGPPTLTGLGGHTPAITPDAVRQIGIRSVDPGEKRLVHEAGLEVFDMRYIDEMGMRHTLEQALKGVDDHTHLHVSFDVDFLDPEIAPGVGTTVPGGPTYREAQLCMEMIADTGRLASLDVMELNPALDVRNRTAMLAVDLIESLFGKSTLMRKK</sequence>
<dbReference type="SUPFAM" id="SSF52768">
    <property type="entry name" value="Arginase/deacetylase"/>
    <property type="match status" value="1"/>
</dbReference>
<dbReference type="InterPro" id="IPR006035">
    <property type="entry name" value="Ureohydrolase"/>
</dbReference>
<dbReference type="NCBIfam" id="TIGR01229">
    <property type="entry name" value="rocF_arginase"/>
    <property type="match status" value="1"/>
</dbReference>
<comment type="caution">
    <text evidence="13">The sequence shown here is derived from an EMBL/GenBank/DDBJ whole genome shotgun (WGS) entry which is preliminary data.</text>
</comment>
<dbReference type="InterPro" id="IPR014033">
    <property type="entry name" value="Arginase"/>
</dbReference>
<accession>A0ABQ6C287</accession>
<evidence type="ECO:0000256" key="9">
    <source>
        <dbReference type="NCBIfam" id="TIGR01229"/>
    </source>
</evidence>
<proteinExistence type="inferred from homology"/>
<dbReference type="Pfam" id="PF00491">
    <property type="entry name" value="Arginase"/>
    <property type="match status" value="1"/>
</dbReference>
<dbReference type="Proteomes" id="UP001156903">
    <property type="component" value="Unassembled WGS sequence"/>
</dbReference>
<dbReference type="PROSITE" id="PS01053">
    <property type="entry name" value="ARGINASE_1"/>
    <property type="match status" value="1"/>
</dbReference>
<gene>
    <name evidence="13" type="ORF">GCM10007935_18330</name>
</gene>
<dbReference type="Gene3D" id="3.40.800.10">
    <property type="entry name" value="Ureohydrolase domain"/>
    <property type="match status" value="1"/>
</dbReference>
<keyword evidence="4 12" id="KW-0056">Arginine metabolism</keyword>
<evidence type="ECO:0000313" key="13">
    <source>
        <dbReference type="EMBL" id="GLS14402.1"/>
    </source>
</evidence>
<evidence type="ECO:0000256" key="2">
    <source>
        <dbReference type="ARBA" id="ARBA00012168"/>
    </source>
</evidence>
<evidence type="ECO:0000256" key="7">
    <source>
        <dbReference type="ARBA" id="ARBA00023211"/>
    </source>
</evidence>
<reference evidence="14" key="1">
    <citation type="journal article" date="2019" name="Int. J. Syst. Evol. Microbiol.">
        <title>The Global Catalogue of Microorganisms (GCM) 10K type strain sequencing project: providing services to taxonomists for standard genome sequencing and annotation.</title>
        <authorList>
            <consortium name="The Broad Institute Genomics Platform"/>
            <consortium name="The Broad Institute Genome Sequencing Center for Infectious Disease"/>
            <person name="Wu L."/>
            <person name="Ma J."/>
        </authorList>
    </citation>
    <scope>NUCLEOTIDE SEQUENCE [LARGE SCALE GENOMIC DNA]</scope>
    <source>
        <strain evidence="14">NBRC 109341</strain>
    </source>
</reference>
<dbReference type="PANTHER" id="PTHR43782:SF3">
    <property type="entry name" value="ARGINASE"/>
    <property type="match status" value="1"/>
</dbReference>
<protein>
    <recommendedName>
        <fullName evidence="3 9">Arginase</fullName>
        <ecNumber evidence="2 9">3.5.3.1</ecNumber>
    </recommendedName>
</protein>
<evidence type="ECO:0000256" key="5">
    <source>
        <dbReference type="ARBA" id="ARBA00022723"/>
    </source>
</evidence>
<dbReference type="EMBL" id="BSPB01000011">
    <property type="protein sequence ID" value="GLS14402.1"/>
    <property type="molecule type" value="Genomic_DNA"/>
</dbReference>
<comment type="similarity">
    <text evidence="10 11">Belongs to the arginase family.</text>
</comment>
<dbReference type="PANTHER" id="PTHR43782">
    <property type="entry name" value="ARGINASE"/>
    <property type="match status" value="1"/>
</dbReference>
<evidence type="ECO:0000256" key="10">
    <source>
        <dbReference type="PROSITE-ProRule" id="PRU00742"/>
    </source>
</evidence>
<evidence type="ECO:0000256" key="1">
    <source>
        <dbReference type="ARBA" id="ARBA00005098"/>
    </source>
</evidence>
<organism evidence="13 14">
    <name type="scientific">Hydrogenophaga electricum</name>
    <dbReference type="NCBI Taxonomy" id="1230953"/>
    <lineage>
        <taxon>Bacteria</taxon>
        <taxon>Pseudomonadati</taxon>
        <taxon>Pseudomonadota</taxon>
        <taxon>Betaproteobacteria</taxon>
        <taxon>Burkholderiales</taxon>
        <taxon>Comamonadaceae</taxon>
        <taxon>Hydrogenophaga</taxon>
    </lineage>
</organism>
<dbReference type="CDD" id="cd09989">
    <property type="entry name" value="Arginase"/>
    <property type="match status" value="1"/>
</dbReference>
<evidence type="ECO:0000256" key="3">
    <source>
        <dbReference type="ARBA" id="ARBA00018123"/>
    </source>
</evidence>
<evidence type="ECO:0000256" key="4">
    <source>
        <dbReference type="ARBA" id="ARBA00022503"/>
    </source>
</evidence>
<dbReference type="PRINTS" id="PR00116">
    <property type="entry name" value="ARGINASE"/>
</dbReference>
<keyword evidence="5 12" id="KW-0479">Metal-binding</keyword>
<dbReference type="EC" id="3.5.3.1" evidence="2 9"/>
<keyword evidence="14" id="KW-1185">Reference proteome</keyword>
<keyword evidence="7 12" id="KW-0464">Manganese</keyword>
<name>A0ABQ6C287_9BURK</name>
<comment type="cofactor">
    <cofactor evidence="12">
        <name>Mn(2+)</name>
        <dbReference type="ChEBI" id="CHEBI:29035"/>
    </cofactor>
    <text evidence="12">Binds 2 manganese ions per subunit.</text>
</comment>
<keyword evidence="6 11" id="KW-0378">Hydrolase</keyword>
<dbReference type="InterPro" id="IPR020855">
    <property type="entry name" value="Ureohydrolase_Mn_BS"/>
</dbReference>
<dbReference type="PROSITE" id="PS51409">
    <property type="entry name" value="ARGINASE_2"/>
    <property type="match status" value="1"/>
</dbReference>
<evidence type="ECO:0000256" key="11">
    <source>
        <dbReference type="RuleBase" id="RU003684"/>
    </source>
</evidence>
<dbReference type="InterPro" id="IPR023696">
    <property type="entry name" value="Ureohydrolase_dom_sf"/>
</dbReference>
<comment type="pathway">
    <text evidence="1">Nitrogen metabolism; urea cycle; L-ornithine and urea from L-arginine: step 1/1.</text>
</comment>
<evidence type="ECO:0000256" key="6">
    <source>
        <dbReference type="ARBA" id="ARBA00022801"/>
    </source>
</evidence>
<comment type="catalytic activity">
    <reaction evidence="8 12">
        <text>L-arginine + H2O = urea + L-ornithine</text>
        <dbReference type="Rhea" id="RHEA:20569"/>
        <dbReference type="ChEBI" id="CHEBI:15377"/>
        <dbReference type="ChEBI" id="CHEBI:16199"/>
        <dbReference type="ChEBI" id="CHEBI:32682"/>
        <dbReference type="ChEBI" id="CHEBI:46911"/>
        <dbReference type="EC" id="3.5.3.1"/>
    </reaction>
</comment>
<evidence type="ECO:0000256" key="12">
    <source>
        <dbReference type="RuleBase" id="RU361159"/>
    </source>
</evidence>
<dbReference type="RefSeq" id="WP_234263999.1">
    <property type="nucleotide sequence ID" value="NZ_BSPB01000011.1"/>
</dbReference>
<dbReference type="PIRSF" id="PIRSF036979">
    <property type="entry name" value="Arginase"/>
    <property type="match status" value="1"/>
</dbReference>
<evidence type="ECO:0000256" key="8">
    <source>
        <dbReference type="ARBA" id="ARBA00047391"/>
    </source>
</evidence>
<evidence type="ECO:0000313" key="14">
    <source>
        <dbReference type="Proteomes" id="UP001156903"/>
    </source>
</evidence>